<protein>
    <submittedName>
        <fullName evidence="1">Tigger transposable element-derived protein 6-like protein</fullName>
    </submittedName>
</protein>
<gene>
    <name evidence="1" type="ORF">PoB_001337500</name>
</gene>
<reference evidence="1 2" key="1">
    <citation type="journal article" date="2021" name="Elife">
        <title>Chloroplast acquisition without the gene transfer in kleptoplastic sea slugs, Plakobranchus ocellatus.</title>
        <authorList>
            <person name="Maeda T."/>
            <person name="Takahashi S."/>
            <person name="Yoshida T."/>
            <person name="Shimamura S."/>
            <person name="Takaki Y."/>
            <person name="Nagai Y."/>
            <person name="Toyoda A."/>
            <person name="Suzuki Y."/>
            <person name="Arimoto A."/>
            <person name="Ishii H."/>
            <person name="Satoh N."/>
            <person name="Nishiyama T."/>
            <person name="Hasebe M."/>
            <person name="Maruyama T."/>
            <person name="Minagawa J."/>
            <person name="Obokata J."/>
            <person name="Shigenobu S."/>
        </authorList>
    </citation>
    <scope>NUCLEOTIDE SEQUENCE [LARGE SCALE GENOMIC DNA]</scope>
</reference>
<accession>A0AAV3YUK8</accession>
<keyword evidence="2" id="KW-1185">Reference proteome</keyword>
<organism evidence="1 2">
    <name type="scientific">Plakobranchus ocellatus</name>
    <dbReference type="NCBI Taxonomy" id="259542"/>
    <lineage>
        <taxon>Eukaryota</taxon>
        <taxon>Metazoa</taxon>
        <taxon>Spiralia</taxon>
        <taxon>Lophotrochozoa</taxon>
        <taxon>Mollusca</taxon>
        <taxon>Gastropoda</taxon>
        <taxon>Heterobranchia</taxon>
        <taxon>Euthyneura</taxon>
        <taxon>Panpulmonata</taxon>
        <taxon>Sacoglossa</taxon>
        <taxon>Placobranchoidea</taxon>
        <taxon>Plakobranchidae</taxon>
        <taxon>Plakobranchus</taxon>
    </lineage>
</organism>
<dbReference type="AlphaFoldDB" id="A0AAV3YUK8"/>
<name>A0AAV3YUK8_9GAST</name>
<evidence type="ECO:0000313" key="1">
    <source>
        <dbReference type="EMBL" id="GFN86869.1"/>
    </source>
</evidence>
<dbReference type="Proteomes" id="UP000735302">
    <property type="component" value="Unassembled WGS sequence"/>
</dbReference>
<dbReference type="EMBL" id="BLXT01001617">
    <property type="protein sequence ID" value="GFN86869.1"/>
    <property type="molecule type" value="Genomic_DNA"/>
</dbReference>
<proteinExistence type="predicted"/>
<comment type="caution">
    <text evidence="1">The sequence shown here is derived from an EMBL/GenBank/DDBJ whole genome shotgun (WGS) entry which is preliminary data.</text>
</comment>
<sequence length="149" mass="16900">MLYFQQEEAELANDIVTCSKMFYGLTSETTRHLANEMAVASNLKLPASWKASKKAGIDRLHGFMECKPELSLRQPETSLMIRKTAFKRHNLTTCFRNLEEVYRMIKFNPFNVYNLDETGLTTVHSPPKVLAQGGSKQLGAGYLQILQNP</sequence>
<evidence type="ECO:0000313" key="2">
    <source>
        <dbReference type="Proteomes" id="UP000735302"/>
    </source>
</evidence>